<gene>
    <name evidence="1" type="ORF">PC9H_003038</name>
</gene>
<reference evidence="1" key="1">
    <citation type="submission" date="2019-07" db="EMBL/GenBank/DDBJ databases">
        <authorList>
            <person name="Palmer J.M."/>
        </authorList>
    </citation>
    <scope>NUCLEOTIDE SEQUENCE</scope>
    <source>
        <strain evidence="1">PC9</strain>
    </source>
</reference>
<dbReference type="VEuPathDB" id="FungiDB:PC9H_003038"/>
<evidence type="ECO:0000313" key="2">
    <source>
        <dbReference type="Proteomes" id="UP000623687"/>
    </source>
</evidence>
<keyword evidence="2" id="KW-1185">Reference proteome</keyword>
<comment type="caution">
    <text evidence="1">The sequence shown here is derived from an EMBL/GenBank/DDBJ whole genome shotgun (WGS) entry which is preliminary data.</text>
</comment>
<name>A0A8H7A1L0_PLEOS</name>
<dbReference type="Proteomes" id="UP000623687">
    <property type="component" value="Unassembled WGS sequence"/>
</dbReference>
<dbReference type="EMBL" id="JACETU010000002">
    <property type="protein sequence ID" value="KAF7436211.1"/>
    <property type="molecule type" value="Genomic_DNA"/>
</dbReference>
<evidence type="ECO:0000313" key="1">
    <source>
        <dbReference type="EMBL" id="KAF7436211.1"/>
    </source>
</evidence>
<dbReference type="OrthoDB" id="2798046at2759"/>
<dbReference type="GeneID" id="59372856"/>
<dbReference type="RefSeq" id="XP_036634110.1">
    <property type="nucleotide sequence ID" value="XM_036772637.1"/>
</dbReference>
<protein>
    <submittedName>
        <fullName evidence="1">Uncharacterized protein</fullName>
    </submittedName>
</protein>
<dbReference type="AlphaFoldDB" id="A0A8H7A1L0"/>
<proteinExistence type="predicted"/>
<organism evidence="1 2">
    <name type="scientific">Pleurotus ostreatus</name>
    <name type="common">Oyster mushroom</name>
    <name type="synonym">White-rot fungus</name>
    <dbReference type="NCBI Taxonomy" id="5322"/>
    <lineage>
        <taxon>Eukaryota</taxon>
        <taxon>Fungi</taxon>
        <taxon>Dikarya</taxon>
        <taxon>Basidiomycota</taxon>
        <taxon>Agaricomycotina</taxon>
        <taxon>Agaricomycetes</taxon>
        <taxon>Agaricomycetidae</taxon>
        <taxon>Agaricales</taxon>
        <taxon>Pleurotineae</taxon>
        <taxon>Pleurotaceae</taxon>
        <taxon>Pleurotus</taxon>
    </lineage>
</organism>
<sequence>MVASTTIMLFIALVYCLRKSLYWLGISIGKSRIQLSPLSVIFEGVRCQRRLATGTSNMSISSIRIQFHLPKRAHPRWLSFTATEIEEKQPSHHLSVATIHATLWLFPYLLRFTSGPWTNVGVDDFRLRIYTSQATPGWVADLRSNLITSILSGEYLRLDDLKTGVLFGDEWKISASVHNWHILNWQNRIYSLVKLDAQLLRNWVNDTGKFVMIAEECRWTKVRSFEKRGDSFLWQMVYFPSDLWKFIRDPMSFIDVYSPRADITFDNFRIRDSELLKELGAKAREMYEQHY</sequence>
<accession>A0A8H7A1L0</accession>